<feature type="chain" id="PRO_5044826263" description="ABC transporter domain-containing protein" evidence="8">
    <location>
        <begin position="20"/>
        <end position="1074"/>
    </location>
</feature>
<feature type="transmembrane region" description="Helical" evidence="7">
    <location>
        <begin position="709"/>
        <end position="730"/>
    </location>
</feature>
<feature type="transmembrane region" description="Helical" evidence="7">
    <location>
        <begin position="772"/>
        <end position="797"/>
    </location>
</feature>
<evidence type="ECO:0000256" key="7">
    <source>
        <dbReference type="SAM" id="Phobius"/>
    </source>
</evidence>
<dbReference type="InterPro" id="IPR003439">
    <property type="entry name" value="ABC_transporter-like_ATP-bd"/>
</dbReference>
<dbReference type="AlphaFoldDB" id="A0ABD3R4P8"/>
<keyword evidence="6 7" id="KW-0472">Membrane</keyword>
<evidence type="ECO:0000256" key="3">
    <source>
        <dbReference type="ARBA" id="ARBA00022692"/>
    </source>
</evidence>
<keyword evidence="11" id="KW-1185">Reference proteome</keyword>
<evidence type="ECO:0000313" key="11">
    <source>
        <dbReference type="Proteomes" id="UP001530377"/>
    </source>
</evidence>
<dbReference type="GO" id="GO:0016020">
    <property type="term" value="C:membrane"/>
    <property type="evidence" value="ECO:0007669"/>
    <property type="project" value="UniProtKB-SubCell"/>
</dbReference>
<dbReference type="Proteomes" id="UP001530377">
    <property type="component" value="Unassembled WGS sequence"/>
</dbReference>
<dbReference type="SUPFAM" id="SSF52540">
    <property type="entry name" value="P-loop containing nucleoside triphosphate hydrolases"/>
    <property type="match status" value="2"/>
</dbReference>
<gene>
    <name evidence="10" type="ORF">ACHAXA_008270</name>
</gene>
<sequence>MVLTTTIACLTGLLPPTSGYATVAGYDIRTDLSSLRENVGVCLQHDCLFPQLTVMEHGLYEKRSNDECNKAVLTAIEDVALSEKRHSFAKDLSGGMKRKLSVAIAFCGAPKVVFLDEPTSGMDPFARRFTWNVIRKYRENRVIILTTHFMDEADLLGDRIAIMADGQLRCVGSSLFLKRKFGVGYQLTIIKNSSKEAIQVEEEVENKTEESLTKSKEGKECKAGMGLNGILEAIVTGAVPSTTVLSNVGTEMKFQLPMGESARFVGMFTMLDEQIKKQSTLKPMDVTTLDEVFLRVARGEVGAIATPTTHRAQQQAMTSSGAISLSDSLITVGECTRFKRHVQALFAKRAKNFKRDKKAWCCSTILPTIIPLLGFLVVNFTGRRSPNFPSLTLSLDQNNPGIVLERNPIPFNSPGEYECEPGKCVYGRYFVSDPTKGIVGISLESSKSEWYHYCGANTRVGRPVQNITCTIRDSPNIINQINQLGAFGVETTVSDVLSTSMSVHNMSDDFGASLYGGIFFTREEGSITKDGSRYGDIVVDACLKRPNSYRTADQCEFFKGVGYIVNYNFTSLHASLLYQATADEALMQKYNNNKNYKISVSVWPLPITSAEKQYTLASNAFAAWFLLVLSFPFIAGSFATFIVDERERKARHLQTVSGVKSSAYWLSTFLWDVINYQIPLWTVVILMYSLDIQSFITSDRQAAGTTLSLLILFGPAAAGFTYIVCFFFKSPSMANLFVIVFNFFVGMAGPLVCFILRVIAADLTNPKPNLKYAAIALEWILRLIPSFCLGKGLLYTINANFFEYIEANTLDTWSPAIALYEVIFLAVESVFFIMLTILIDILSTKPSTSLLLKRLTDCLTCYWLFSDQPAGAATNNVLSVIDDEDVIIENERVRSGAADEDLILLNALSKQYPNGKQAVEFMSLGIAPGQCFGKTTCMAMMTAEFPPSSGDAILAGFSVSKDPDHTRRAIGYCPQFDAHFANMTGAEHVELYAVIKGVRYDLLKIAAKLNEVGLSEFDGNRLSSEYSGGMKRKLSVAIATIGAPRIVFLDEPSTGMDPVARRDLWNVIFINGGM</sequence>
<evidence type="ECO:0000256" key="1">
    <source>
        <dbReference type="ARBA" id="ARBA00004141"/>
    </source>
</evidence>
<dbReference type="PANTHER" id="PTHR19229">
    <property type="entry name" value="ATP-BINDING CASSETTE TRANSPORTER SUBFAMILY A ABCA"/>
    <property type="match status" value="1"/>
</dbReference>
<name>A0ABD3R4P8_9STRA</name>
<dbReference type="PANTHER" id="PTHR19229:SF36">
    <property type="entry name" value="ATP-BINDING CASSETTE SUB-FAMILY A MEMBER 2"/>
    <property type="match status" value="1"/>
</dbReference>
<feature type="signal peptide" evidence="8">
    <location>
        <begin position="1"/>
        <end position="19"/>
    </location>
</feature>
<feature type="transmembrane region" description="Helical" evidence="7">
    <location>
        <begin position="621"/>
        <end position="643"/>
    </location>
</feature>
<organism evidence="10 11">
    <name type="scientific">Cyclostephanos tholiformis</name>
    <dbReference type="NCBI Taxonomy" id="382380"/>
    <lineage>
        <taxon>Eukaryota</taxon>
        <taxon>Sar</taxon>
        <taxon>Stramenopiles</taxon>
        <taxon>Ochrophyta</taxon>
        <taxon>Bacillariophyta</taxon>
        <taxon>Coscinodiscophyceae</taxon>
        <taxon>Thalassiosirophycidae</taxon>
        <taxon>Stephanodiscales</taxon>
        <taxon>Stephanodiscaceae</taxon>
        <taxon>Cyclostephanos</taxon>
    </lineage>
</organism>
<protein>
    <recommendedName>
        <fullName evidence="9">ABC transporter domain-containing protein</fullName>
    </recommendedName>
</protein>
<feature type="domain" description="ABC transporter" evidence="9">
    <location>
        <begin position="1"/>
        <end position="190"/>
    </location>
</feature>
<dbReference type="CDD" id="cd03263">
    <property type="entry name" value="ABC_subfamily_A"/>
    <property type="match status" value="1"/>
</dbReference>
<evidence type="ECO:0000256" key="2">
    <source>
        <dbReference type="ARBA" id="ARBA00022448"/>
    </source>
</evidence>
<feature type="transmembrane region" description="Helical" evidence="7">
    <location>
        <begin position="736"/>
        <end position="760"/>
    </location>
</feature>
<comment type="caution">
    <text evidence="10">The sequence shown here is derived from an EMBL/GenBank/DDBJ whole genome shotgun (WGS) entry which is preliminary data.</text>
</comment>
<dbReference type="Pfam" id="PF00005">
    <property type="entry name" value="ABC_tran"/>
    <property type="match status" value="2"/>
</dbReference>
<keyword evidence="5 7" id="KW-1133">Transmembrane helix</keyword>
<accession>A0ABD3R4P8</accession>
<proteinExistence type="predicted"/>
<dbReference type="Gene3D" id="3.40.50.300">
    <property type="entry name" value="P-loop containing nucleotide triphosphate hydrolases"/>
    <property type="match status" value="2"/>
</dbReference>
<evidence type="ECO:0000256" key="6">
    <source>
        <dbReference type="ARBA" id="ARBA00023136"/>
    </source>
</evidence>
<evidence type="ECO:0000256" key="4">
    <source>
        <dbReference type="ARBA" id="ARBA00022737"/>
    </source>
</evidence>
<evidence type="ECO:0000313" key="10">
    <source>
        <dbReference type="EMBL" id="KAL3807512.1"/>
    </source>
</evidence>
<dbReference type="PROSITE" id="PS50893">
    <property type="entry name" value="ABC_TRANSPORTER_2"/>
    <property type="match status" value="1"/>
</dbReference>
<dbReference type="Pfam" id="PF12698">
    <property type="entry name" value="ABC2_membrane_3"/>
    <property type="match status" value="1"/>
</dbReference>
<evidence type="ECO:0000256" key="5">
    <source>
        <dbReference type="ARBA" id="ARBA00022989"/>
    </source>
</evidence>
<keyword evidence="3 7" id="KW-0812">Transmembrane</keyword>
<feature type="transmembrane region" description="Helical" evidence="7">
    <location>
        <begin position="817"/>
        <end position="842"/>
    </location>
</feature>
<reference evidence="10 11" key="1">
    <citation type="submission" date="2024-10" db="EMBL/GenBank/DDBJ databases">
        <title>Updated reference genomes for cyclostephanoid diatoms.</title>
        <authorList>
            <person name="Roberts W.R."/>
            <person name="Alverson A.J."/>
        </authorList>
    </citation>
    <scope>NUCLEOTIDE SEQUENCE [LARGE SCALE GENOMIC DNA]</scope>
    <source>
        <strain evidence="10 11">AJA228-03</strain>
    </source>
</reference>
<dbReference type="InterPro" id="IPR026082">
    <property type="entry name" value="ABCA"/>
</dbReference>
<dbReference type="InterPro" id="IPR017871">
    <property type="entry name" value="ABC_transporter-like_CS"/>
</dbReference>
<evidence type="ECO:0000256" key="8">
    <source>
        <dbReference type="SAM" id="SignalP"/>
    </source>
</evidence>
<keyword evidence="2" id="KW-0813">Transport</keyword>
<dbReference type="InterPro" id="IPR027417">
    <property type="entry name" value="P-loop_NTPase"/>
</dbReference>
<dbReference type="PROSITE" id="PS00211">
    <property type="entry name" value="ABC_TRANSPORTER_1"/>
    <property type="match status" value="1"/>
</dbReference>
<feature type="transmembrane region" description="Helical" evidence="7">
    <location>
        <begin position="663"/>
        <end position="688"/>
    </location>
</feature>
<feature type="transmembrane region" description="Helical" evidence="7">
    <location>
        <begin position="364"/>
        <end position="382"/>
    </location>
</feature>
<dbReference type="EMBL" id="JALLPB020000621">
    <property type="protein sequence ID" value="KAL3807512.1"/>
    <property type="molecule type" value="Genomic_DNA"/>
</dbReference>
<comment type="subcellular location">
    <subcellularLocation>
        <location evidence="1">Membrane</location>
        <topology evidence="1">Multi-pass membrane protein</topology>
    </subcellularLocation>
</comment>
<evidence type="ECO:0000259" key="9">
    <source>
        <dbReference type="PROSITE" id="PS50893"/>
    </source>
</evidence>
<keyword evidence="8" id="KW-0732">Signal</keyword>
<dbReference type="InterPro" id="IPR013525">
    <property type="entry name" value="ABC2_TM"/>
</dbReference>
<keyword evidence="4" id="KW-0677">Repeat</keyword>